<dbReference type="OrthoDB" id="9776369at2"/>
<evidence type="ECO:0000256" key="2">
    <source>
        <dbReference type="ARBA" id="ARBA00022448"/>
    </source>
</evidence>
<keyword evidence="3" id="KW-0472">Membrane</keyword>
<evidence type="ECO:0000256" key="6">
    <source>
        <dbReference type="ARBA" id="ARBA00022970"/>
    </source>
</evidence>
<dbReference type="GO" id="GO:0015658">
    <property type="term" value="F:branched-chain amino acid transmembrane transporter activity"/>
    <property type="evidence" value="ECO:0007669"/>
    <property type="project" value="TreeGrafter"/>
</dbReference>
<accession>A0A261UX98</accession>
<dbReference type="AlphaFoldDB" id="A0A261UX98"/>
<dbReference type="GO" id="GO:0016887">
    <property type="term" value="F:ATP hydrolysis activity"/>
    <property type="evidence" value="ECO:0007669"/>
    <property type="project" value="InterPro"/>
</dbReference>
<dbReference type="GO" id="GO:0005524">
    <property type="term" value="F:ATP binding"/>
    <property type="evidence" value="ECO:0007669"/>
    <property type="project" value="UniProtKB-KW"/>
</dbReference>
<evidence type="ECO:0000256" key="4">
    <source>
        <dbReference type="ARBA" id="ARBA00022741"/>
    </source>
</evidence>
<keyword evidence="4" id="KW-0547">Nucleotide-binding</keyword>
<dbReference type="InterPro" id="IPR003593">
    <property type="entry name" value="AAA+_ATPase"/>
</dbReference>
<comment type="similarity">
    <text evidence="1">Belongs to the ABC transporter superfamily.</text>
</comment>
<dbReference type="CDD" id="cd03224">
    <property type="entry name" value="ABC_TM1139_LivF_branched"/>
    <property type="match status" value="1"/>
</dbReference>
<sequence>MSLLELRNLDVRYGRVAGTRALNLSIGEAETVALIGSNGAGKSSTLKAITGLVNGYGGDILWNGKSIKGMAASEVVKLGIGFSPEGRRVFPSLSVQENLKMGAFGRGGDRLGERMEQMFGYFPRLKERARQAAGSLSGGEQQMLAIGRALMSGPKLFLLDEPSLGLAPIIVERIGDILLEIQQREGLAFVLAEQNANWAMRVARRTAILQLGEKVFDDSSAALLEDPKVQTAFLGV</sequence>
<dbReference type="SUPFAM" id="SSF52540">
    <property type="entry name" value="P-loop containing nucleoside triphosphate hydrolases"/>
    <property type="match status" value="1"/>
</dbReference>
<protein>
    <submittedName>
        <fullName evidence="8">ABC transporter ATP-binding protein</fullName>
    </submittedName>
</protein>
<keyword evidence="2" id="KW-0813">Transport</keyword>
<comment type="caution">
    <text evidence="8">The sequence shown here is derived from an EMBL/GenBank/DDBJ whole genome shotgun (WGS) entry which is preliminary data.</text>
</comment>
<dbReference type="InterPro" id="IPR017871">
    <property type="entry name" value="ABC_transporter-like_CS"/>
</dbReference>
<keyword evidence="3" id="KW-1003">Cell membrane</keyword>
<keyword evidence="5 8" id="KW-0067">ATP-binding</keyword>
<feature type="domain" description="ABC transporter" evidence="7">
    <location>
        <begin position="4"/>
        <end position="236"/>
    </location>
</feature>
<keyword evidence="9" id="KW-1185">Reference proteome</keyword>
<reference evidence="9" key="1">
    <citation type="submission" date="2017-05" db="EMBL/GenBank/DDBJ databases">
        <title>Complete and WGS of Bordetella genogroups.</title>
        <authorList>
            <person name="Spilker T."/>
            <person name="Lipuma J."/>
        </authorList>
    </citation>
    <scope>NUCLEOTIDE SEQUENCE [LARGE SCALE GENOMIC DNA]</scope>
    <source>
        <strain evidence="9">AU8856</strain>
    </source>
</reference>
<evidence type="ECO:0000259" key="7">
    <source>
        <dbReference type="PROSITE" id="PS50893"/>
    </source>
</evidence>
<dbReference type="Pfam" id="PF00005">
    <property type="entry name" value="ABC_tran"/>
    <property type="match status" value="1"/>
</dbReference>
<dbReference type="EMBL" id="NEVS01000001">
    <property type="protein sequence ID" value="OZI66221.1"/>
    <property type="molecule type" value="Genomic_DNA"/>
</dbReference>
<dbReference type="PROSITE" id="PS50893">
    <property type="entry name" value="ABC_TRANSPORTER_2"/>
    <property type="match status" value="1"/>
</dbReference>
<dbReference type="PROSITE" id="PS00211">
    <property type="entry name" value="ABC_TRANSPORTER_1"/>
    <property type="match status" value="1"/>
</dbReference>
<evidence type="ECO:0000313" key="9">
    <source>
        <dbReference type="Proteomes" id="UP000215767"/>
    </source>
</evidence>
<name>A0A261UX98_9BORD</name>
<dbReference type="PANTHER" id="PTHR43820:SF4">
    <property type="entry name" value="HIGH-AFFINITY BRANCHED-CHAIN AMINO ACID TRANSPORT ATP-BINDING PROTEIN LIVF"/>
    <property type="match status" value="1"/>
</dbReference>
<dbReference type="PANTHER" id="PTHR43820">
    <property type="entry name" value="HIGH-AFFINITY BRANCHED-CHAIN AMINO ACID TRANSPORT ATP-BINDING PROTEIN LIVF"/>
    <property type="match status" value="1"/>
</dbReference>
<dbReference type="Proteomes" id="UP000215767">
    <property type="component" value="Unassembled WGS sequence"/>
</dbReference>
<organism evidence="8 9">
    <name type="scientific">Bordetella genomosp. 11</name>
    <dbReference type="NCBI Taxonomy" id="1416808"/>
    <lineage>
        <taxon>Bacteria</taxon>
        <taxon>Pseudomonadati</taxon>
        <taxon>Pseudomonadota</taxon>
        <taxon>Betaproteobacteria</taxon>
        <taxon>Burkholderiales</taxon>
        <taxon>Alcaligenaceae</taxon>
        <taxon>Bordetella</taxon>
    </lineage>
</organism>
<dbReference type="SMART" id="SM00382">
    <property type="entry name" value="AAA"/>
    <property type="match status" value="1"/>
</dbReference>
<dbReference type="InterPro" id="IPR027417">
    <property type="entry name" value="P-loop_NTPase"/>
</dbReference>
<dbReference type="Gene3D" id="3.40.50.300">
    <property type="entry name" value="P-loop containing nucleotide triphosphate hydrolases"/>
    <property type="match status" value="1"/>
</dbReference>
<dbReference type="InterPro" id="IPR003439">
    <property type="entry name" value="ABC_transporter-like_ATP-bd"/>
</dbReference>
<evidence type="ECO:0000256" key="3">
    <source>
        <dbReference type="ARBA" id="ARBA00022475"/>
    </source>
</evidence>
<keyword evidence="6" id="KW-0029">Amino-acid transport</keyword>
<evidence type="ECO:0000256" key="5">
    <source>
        <dbReference type="ARBA" id="ARBA00022840"/>
    </source>
</evidence>
<dbReference type="InterPro" id="IPR052156">
    <property type="entry name" value="BCAA_Transport_ATP-bd_LivF"/>
</dbReference>
<evidence type="ECO:0000256" key="1">
    <source>
        <dbReference type="ARBA" id="ARBA00005417"/>
    </source>
</evidence>
<proteinExistence type="inferred from homology"/>
<dbReference type="GO" id="GO:0015807">
    <property type="term" value="P:L-amino acid transport"/>
    <property type="evidence" value="ECO:0007669"/>
    <property type="project" value="TreeGrafter"/>
</dbReference>
<evidence type="ECO:0000313" key="8">
    <source>
        <dbReference type="EMBL" id="OZI66221.1"/>
    </source>
</evidence>
<dbReference type="RefSeq" id="WP_094839435.1">
    <property type="nucleotide sequence ID" value="NZ_NEVS01000001.1"/>
</dbReference>
<gene>
    <name evidence="8" type="ORF">CAL28_00225</name>
</gene>